<feature type="domain" description="Peptidase M16 C-terminal" evidence="4">
    <location>
        <begin position="180"/>
        <end position="377"/>
    </location>
</feature>
<dbReference type="PANTHER" id="PTHR11851">
    <property type="entry name" value="METALLOPROTEASE"/>
    <property type="match status" value="1"/>
</dbReference>
<comment type="caution">
    <text evidence="5">The sequence shown here is derived from an EMBL/GenBank/DDBJ whole genome shotgun (WGS) entry which is preliminary data.</text>
</comment>
<dbReference type="SUPFAM" id="SSF63411">
    <property type="entry name" value="LuxS/MPP-like metallohydrolase"/>
    <property type="match status" value="2"/>
</dbReference>
<keyword evidence="6" id="KW-1185">Reference proteome</keyword>
<dbReference type="InterPro" id="IPR050361">
    <property type="entry name" value="MPP/UQCRC_Complex"/>
</dbReference>
<dbReference type="PROSITE" id="PS00143">
    <property type="entry name" value="INSULINASE"/>
    <property type="match status" value="1"/>
</dbReference>
<evidence type="ECO:0000256" key="2">
    <source>
        <dbReference type="RuleBase" id="RU004447"/>
    </source>
</evidence>
<organism evidence="5 6">
    <name type="scientific">Roseofilum casamattae BLCC-M143</name>
    <dbReference type="NCBI Taxonomy" id="3022442"/>
    <lineage>
        <taxon>Bacteria</taxon>
        <taxon>Bacillati</taxon>
        <taxon>Cyanobacteriota</taxon>
        <taxon>Cyanophyceae</taxon>
        <taxon>Desertifilales</taxon>
        <taxon>Desertifilaceae</taxon>
        <taxon>Roseofilum</taxon>
        <taxon>Roseofilum casamattae</taxon>
    </lineage>
</organism>
<protein>
    <submittedName>
        <fullName evidence="5">Pitrilysin family protein</fullName>
    </submittedName>
</protein>
<comment type="similarity">
    <text evidence="1 2">Belongs to the peptidase M16 family.</text>
</comment>
<dbReference type="Pfam" id="PF00675">
    <property type="entry name" value="Peptidase_M16"/>
    <property type="match status" value="1"/>
</dbReference>
<dbReference type="InterPro" id="IPR011765">
    <property type="entry name" value="Pept_M16_N"/>
</dbReference>
<dbReference type="InterPro" id="IPR011249">
    <property type="entry name" value="Metalloenz_LuxS/M16"/>
</dbReference>
<proteinExistence type="inferred from homology"/>
<dbReference type="Gene3D" id="3.30.830.10">
    <property type="entry name" value="Metalloenzyme, LuxS/M16 peptidase-like"/>
    <property type="match status" value="2"/>
</dbReference>
<dbReference type="Proteomes" id="UP001232992">
    <property type="component" value="Unassembled WGS sequence"/>
</dbReference>
<reference evidence="5 6" key="1">
    <citation type="submission" date="2023-01" db="EMBL/GenBank/DDBJ databases">
        <title>Novel diversity within Roseofilum (Cyanobacteria; Desertifilaceae) from marine benthic mats with descriptions of four novel species.</title>
        <authorList>
            <person name="Wang Y."/>
            <person name="Berthold D.E."/>
            <person name="Hu J."/>
            <person name="Lefler F.W."/>
            <person name="Laughinghouse H.D. IV."/>
        </authorList>
    </citation>
    <scope>NUCLEOTIDE SEQUENCE [LARGE SCALE GENOMIC DNA]</scope>
    <source>
        <strain evidence="5 6">BLCC-M143</strain>
    </source>
</reference>
<gene>
    <name evidence="5" type="ORF">PMH09_16895</name>
</gene>
<dbReference type="Pfam" id="PF05193">
    <property type="entry name" value="Peptidase_M16_C"/>
    <property type="match status" value="1"/>
</dbReference>
<dbReference type="InterPro" id="IPR001431">
    <property type="entry name" value="Pept_M16_Zn_BS"/>
</dbReference>
<feature type="domain" description="Peptidase M16 N-terminal" evidence="3">
    <location>
        <begin position="29"/>
        <end position="173"/>
    </location>
</feature>
<accession>A0ABT7C2V6</accession>
<evidence type="ECO:0000256" key="1">
    <source>
        <dbReference type="ARBA" id="ARBA00007261"/>
    </source>
</evidence>
<dbReference type="InterPro" id="IPR007863">
    <property type="entry name" value="Peptidase_M16_C"/>
</dbReference>
<sequence length="444" mass="49565">MTSTLLRSAPSKQCITPTVRHLSNGLTIVAEQMPVDAVNLSLWLPIGSAVETDEINGMAHFLEHAIFKGTPKLAQGEFERQIEERGAVTNALTSQDYTQFYLTAAPQDFADLAPLQFEVVLNASIPDEAFERERSVVIEEIHRARDNPNRRVYQKAIELAFANLPYRRPVLGPISVIEQLTPSQMREFHQGYYRPQHLTAAVVGNLPVDELIQIAADSCTFADSCPVNEERLKPALPISSSLGQLSDTAHFNGCPELPFTTIERREYSDPSLQQARLIMMWRVPGARVPEQTYALDILSAILSQGRTSRLVRQLREDKQLVSSITAANLTYYQQGLFYVGAQLPAEHLQEVEATIAENIAKLQHSIQPAEVERIRTQVANRFIFGTETPSDRANLYGYHQAILNDINLALDYPEHIRSLQLDDLQAAARSHLCPGAYGIVTITP</sequence>
<evidence type="ECO:0000259" key="4">
    <source>
        <dbReference type="Pfam" id="PF05193"/>
    </source>
</evidence>
<evidence type="ECO:0000259" key="3">
    <source>
        <dbReference type="Pfam" id="PF00675"/>
    </source>
</evidence>
<dbReference type="PANTHER" id="PTHR11851:SF49">
    <property type="entry name" value="MITOCHONDRIAL-PROCESSING PEPTIDASE SUBUNIT ALPHA"/>
    <property type="match status" value="1"/>
</dbReference>
<evidence type="ECO:0000313" key="5">
    <source>
        <dbReference type="EMBL" id="MDJ1184868.1"/>
    </source>
</evidence>
<dbReference type="EMBL" id="JAQOSQ010000021">
    <property type="protein sequence ID" value="MDJ1184868.1"/>
    <property type="molecule type" value="Genomic_DNA"/>
</dbReference>
<name>A0ABT7C2V6_9CYAN</name>
<dbReference type="RefSeq" id="WP_283759525.1">
    <property type="nucleotide sequence ID" value="NZ_JAQOSQ010000021.1"/>
</dbReference>
<evidence type="ECO:0000313" key="6">
    <source>
        <dbReference type="Proteomes" id="UP001232992"/>
    </source>
</evidence>